<protein>
    <submittedName>
        <fullName evidence="7">Uncharacterized protein</fullName>
    </submittedName>
</protein>
<comment type="subcellular location">
    <subcellularLocation>
        <location evidence="1">Membrane</location>
        <topology evidence="1">Multi-pass membrane protein</topology>
    </subcellularLocation>
</comment>
<evidence type="ECO:0000256" key="4">
    <source>
        <dbReference type="ARBA" id="ARBA00022989"/>
    </source>
</evidence>
<evidence type="ECO:0000256" key="2">
    <source>
        <dbReference type="ARBA" id="ARBA00006679"/>
    </source>
</evidence>
<evidence type="ECO:0000256" key="3">
    <source>
        <dbReference type="ARBA" id="ARBA00022692"/>
    </source>
</evidence>
<evidence type="ECO:0000313" key="8">
    <source>
        <dbReference type="Proteomes" id="UP000281553"/>
    </source>
</evidence>
<dbReference type="PANTHER" id="PTHR13163">
    <property type="entry name" value="SPINAL CORD EXPRESSION PROTEIN 4"/>
    <property type="match status" value="1"/>
</dbReference>
<keyword evidence="8" id="KW-1185">Reference proteome</keyword>
<comment type="similarity">
    <text evidence="2">Belongs to the DoxX family.</text>
</comment>
<keyword evidence="5" id="KW-0472">Membrane</keyword>
<feature type="chain" id="PRO_5018202086" evidence="6">
    <location>
        <begin position="23"/>
        <end position="67"/>
    </location>
</feature>
<gene>
    <name evidence="7" type="ORF">DILT_LOCUS12671</name>
</gene>
<proteinExistence type="inferred from homology"/>
<dbReference type="InterPro" id="IPR040399">
    <property type="entry name" value="TMEM35A/B"/>
</dbReference>
<sequence length="67" mass="7267">MPSASGARVTAVLLGMLFMASGCLKTIKISTVLHREMLKVFKNLTDVCPFKLVGFHPSPVVYMQVVG</sequence>
<accession>A0A3P7LUC4</accession>
<evidence type="ECO:0000256" key="6">
    <source>
        <dbReference type="SAM" id="SignalP"/>
    </source>
</evidence>
<dbReference type="PANTHER" id="PTHR13163:SF2">
    <property type="entry name" value="TRANSMEMBRANE PROTEIN 35B"/>
    <property type="match status" value="1"/>
</dbReference>
<evidence type="ECO:0000256" key="1">
    <source>
        <dbReference type="ARBA" id="ARBA00004141"/>
    </source>
</evidence>
<dbReference type="Proteomes" id="UP000281553">
    <property type="component" value="Unassembled WGS sequence"/>
</dbReference>
<feature type="signal peptide" evidence="6">
    <location>
        <begin position="1"/>
        <end position="22"/>
    </location>
</feature>
<organism evidence="7 8">
    <name type="scientific">Dibothriocephalus latus</name>
    <name type="common">Fish tapeworm</name>
    <name type="synonym">Diphyllobothrium latum</name>
    <dbReference type="NCBI Taxonomy" id="60516"/>
    <lineage>
        <taxon>Eukaryota</taxon>
        <taxon>Metazoa</taxon>
        <taxon>Spiralia</taxon>
        <taxon>Lophotrochozoa</taxon>
        <taxon>Platyhelminthes</taxon>
        <taxon>Cestoda</taxon>
        <taxon>Eucestoda</taxon>
        <taxon>Diphyllobothriidea</taxon>
        <taxon>Diphyllobothriidae</taxon>
        <taxon>Dibothriocephalus</taxon>
    </lineage>
</organism>
<dbReference type="EMBL" id="UYRU01067303">
    <property type="protein sequence ID" value="VDN16840.1"/>
    <property type="molecule type" value="Genomic_DNA"/>
</dbReference>
<keyword evidence="4" id="KW-1133">Transmembrane helix</keyword>
<name>A0A3P7LUC4_DIBLA</name>
<feature type="non-terminal residue" evidence="7">
    <location>
        <position position="67"/>
    </location>
</feature>
<keyword evidence="3" id="KW-0812">Transmembrane</keyword>
<keyword evidence="6" id="KW-0732">Signal</keyword>
<reference evidence="7 8" key="1">
    <citation type="submission" date="2018-11" db="EMBL/GenBank/DDBJ databases">
        <authorList>
            <consortium name="Pathogen Informatics"/>
        </authorList>
    </citation>
    <scope>NUCLEOTIDE SEQUENCE [LARGE SCALE GENOMIC DNA]</scope>
</reference>
<evidence type="ECO:0000256" key="5">
    <source>
        <dbReference type="ARBA" id="ARBA00023136"/>
    </source>
</evidence>
<evidence type="ECO:0000313" key="7">
    <source>
        <dbReference type="EMBL" id="VDN16840.1"/>
    </source>
</evidence>
<dbReference type="OrthoDB" id="432685at2759"/>
<dbReference type="GO" id="GO:0016020">
    <property type="term" value="C:membrane"/>
    <property type="evidence" value="ECO:0007669"/>
    <property type="project" value="UniProtKB-SubCell"/>
</dbReference>
<dbReference type="AlphaFoldDB" id="A0A3P7LUC4"/>